<proteinExistence type="predicted"/>
<evidence type="ECO:0000313" key="2">
    <source>
        <dbReference type="Proteomes" id="UP000009231"/>
    </source>
</evidence>
<keyword evidence="2" id="KW-1185">Reference proteome</keyword>
<dbReference type="GeneID" id="10668327"/>
<evidence type="ECO:0000313" key="1">
    <source>
        <dbReference type="EMBL" id="AEG17853.1"/>
    </source>
</evidence>
<dbReference type="STRING" id="868131.MSWAN_0825"/>
<dbReference type="eggNOG" id="arCOG11829">
    <property type="taxonomic scope" value="Archaea"/>
</dbReference>
<dbReference type="AlphaFoldDB" id="F6D1Q0"/>
<organism evidence="1 2">
    <name type="scientific">Methanobacterium paludis (strain DSM 25820 / JCM 18151 / SWAN1)</name>
    <dbReference type="NCBI Taxonomy" id="868131"/>
    <lineage>
        <taxon>Archaea</taxon>
        <taxon>Methanobacteriati</taxon>
        <taxon>Methanobacteriota</taxon>
        <taxon>Methanomada group</taxon>
        <taxon>Methanobacteria</taxon>
        <taxon>Methanobacteriales</taxon>
        <taxon>Methanobacteriaceae</taxon>
        <taxon>Methanobacterium</taxon>
    </lineage>
</organism>
<name>F6D1Q0_METPW</name>
<sequence>MGVYFAEKDIKDRCGGYIQDSGWLIQYCFGKDETGEYLDYYATHRMTGDSHVRMYADGREESLLTLSSIVKISEDPVEQKRLEDEHDKYNRKVVKMLVDNGFDKFTMNMFLSAGMDKKMNEVI</sequence>
<accession>F6D1Q0</accession>
<dbReference type="OrthoDB" id="71058at2157"/>
<dbReference type="RefSeq" id="WP_013825355.1">
    <property type="nucleotide sequence ID" value="NC_015574.1"/>
</dbReference>
<reference evidence="1 2" key="1">
    <citation type="journal article" date="2014" name="Int. J. Syst. Evol. Microbiol.">
        <title>Methanobacterium paludis sp. nov. and a novel strain of Methanobacterium lacus isolated from northern peatlands.</title>
        <authorList>
            <person name="Cadillo-Quiroz H."/>
            <person name="Brauer S.L."/>
            <person name="Goodson N."/>
            <person name="Yavitt J.B."/>
            <person name="Zinder S.H."/>
        </authorList>
    </citation>
    <scope>NUCLEOTIDE SEQUENCE [LARGE SCALE GENOMIC DNA]</scope>
    <source>
        <strain evidence="2">DSM 25820 / JCM 18151 / SWAN1</strain>
    </source>
</reference>
<dbReference type="HOGENOM" id="CLU_2010130_0_0_2"/>
<dbReference type="EMBL" id="CP002772">
    <property type="protein sequence ID" value="AEG17853.1"/>
    <property type="molecule type" value="Genomic_DNA"/>
</dbReference>
<dbReference type="KEGG" id="mew:MSWAN_0825"/>
<protein>
    <submittedName>
        <fullName evidence="1">Uncharacterized protein</fullName>
    </submittedName>
</protein>
<gene>
    <name evidence="1" type="ordered locus">MSWAN_0825</name>
</gene>
<dbReference type="Proteomes" id="UP000009231">
    <property type="component" value="Chromosome"/>
</dbReference>